<feature type="compositionally biased region" description="Low complexity" evidence="1">
    <location>
        <begin position="31"/>
        <end position="44"/>
    </location>
</feature>
<evidence type="ECO:0000256" key="1">
    <source>
        <dbReference type="SAM" id="MobiDB-lite"/>
    </source>
</evidence>
<organism evidence="3 4">
    <name type="scientific">Eiseniibacteriota bacterium</name>
    <dbReference type="NCBI Taxonomy" id="2212470"/>
    <lineage>
        <taxon>Bacteria</taxon>
        <taxon>Candidatus Eiseniibacteriota</taxon>
    </lineage>
</organism>
<sequence length="115" mass="11163">MKRILSVLFLAAVVALAITVVSTASQNPGKTTARTAAASHASNADCPPGCPPEHCDGAGQCPAMSGKASTTVHADMSGATCPYSGSGAGTGETGCPSECKPSGAATTVAMAEGKH</sequence>
<comment type="caution">
    <text evidence="3">The sequence shown here is derived from an EMBL/GenBank/DDBJ whole genome shotgun (WGS) entry which is preliminary data.</text>
</comment>
<feature type="chain" id="PRO_5038079243" evidence="2">
    <location>
        <begin position="18"/>
        <end position="115"/>
    </location>
</feature>
<gene>
    <name evidence="3" type="ORF">HZA61_02325</name>
</gene>
<feature type="signal peptide" evidence="2">
    <location>
        <begin position="1"/>
        <end position="17"/>
    </location>
</feature>
<keyword evidence="2" id="KW-0732">Signal</keyword>
<dbReference type="Proteomes" id="UP000696931">
    <property type="component" value="Unassembled WGS sequence"/>
</dbReference>
<proteinExistence type="predicted"/>
<reference evidence="3" key="1">
    <citation type="submission" date="2020-07" db="EMBL/GenBank/DDBJ databases">
        <title>Huge and variable diversity of episymbiotic CPR bacteria and DPANN archaea in groundwater ecosystems.</title>
        <authorList>
            <person name="He C.Y."/>
            <person name="Keren R."/>
            <person name="Whittaker M."/>
            <person name="Farag I.F."/>
            <person name="Doudna J."/>
            <person name="Cate J.H.D."/>
            <person name="Banfield J.F."/>
        </authorList>
    </citation>
    <scope>NUCLEOTIDE SEQUENCE</scope>
    <source>
        <strain evidence="3">NC_groundwater_1813_Pr3_B-0.1um_71_17</strain>
    </source>
</reference>
<evidence type="ECO:0000313" key="3">
    <source>
        <dbReference type="EMBL" id="MBI5168303.1"/>
    </source>
</evidence>
<accession>A0A933SAN3</accession>
<name>A0A933SAN3_UNCEI</name>
<evidence type="ECO:0000256" key="2">
    <source>
        <dbReference type="SAM" id="SignalP"/>
    </source>
</evidence>
<dbReference type="EMBL" id="JACRIW010000020">
    <property type="protein sequence ID" value="MBI5168303.1"/>
    <property type="molecule type" value="Genomic_DNA"/>
</dbReference>
<evidence type="ECO:0000313" key="4">
    <source>
        <dbReference type="Proteomes" id="UP000696931"/>
    </source>
</evidence>
<dbReference type="AlphaFoldDB" id="A0A933SAN3"/>
<feature type="region of interest" description="Disordered" evidence="1">
    <location>
        <begin position="25"/>
        <end position="45"/>
    </location>
</feature>
<protein>
    <submittedName>
        <fullName evidence="3">Uncharacterized protein</fullName>
    </submittedName>
</protein>
<feature type="region of interest" description="Disordered" evidence="1">
    <location>
        <begin position="86"/>
        <end position="115"/>
    </location>
</feature>